<name>A0A3S0R5Y9_9PROT</name>
<organism evidence="2 3">
    <name type="scientific">Azospirillum griseum</name>
    <dbReference type="NCBI Taxonomy" id="2496639"/>
    <lineage>
        <taxon>Bacteria</taxon>
        <taxon>Pseudomonadati</taxon>
        <taxon>Pseudomonadota</taxon>
        <taxon>Alphaproteobacteria</taxon>
        <taxon>Rhodospirillales</taxon>
        <taxon>Azospirillaceae</taxon>
        <taxon>Azospirillum</taxon>
    </lineage>
</organism>
<accession>A0A3S0R5Y9</accession>
<evidence type="ECO:0000313" key="2">
    <source>
        <dbReference type="EMBL" id="RTR15754.1"/>
    </source>
</evidence>
<dbReference type="InterPro" id="IPR023614">
    <property type="entry name" value="Porin_dom_sf"/>
</dbReference>
<dbReference type="AlphaFoldDB" id="A0A3S0R5Y9"/>
<sequence length="396" mass="42323">MKHASWGKIATGVAIAASLECGSASAQKFDLKISGDVYSEFAFVSSDKDSGLRATEMTNRFRLVFQPIAKADNGLEYGARLRIRAAAADRTIDNDRAFLFANGSFGTIQAGLNSGLGGATLLYYQAPLDYQLLTLTDDAISFISAQTVTGNVVRGADTASALTFNTLTARYPSPNGTTTKLTYYSPSFSGVQAAFTYTPRSDSSNTDVNRVKTVDAGPTAAQRVFMDIVESALIYDGKWDNWYVKANAHMAFGRPADSSTNPAGFKPLRVWEMGGQVGYGPWSVGGGYLSSGESGQSKASAARRANGSVWHAAAQYSAAPWTVGFGYQRGVDAGSLAVAGSRKLDLYDVGFMYQIAPGLRAGAQYNYYKAVSDQTTRTLDRNDKGSVVMIRSALTF</sequence>
<evidence type="ECO:0000259" key="1">
    <source>
        <dbReference type="Pfam" id="PF13609"/>
    </source>
</evidence>
<reference evidence="2 3" key="1">
    <citation type="submission" date="2018-12" db="EMBL/GenBank/DDBJ databases">
        <authorList>
            <person name="Yang Y."/>
        </authorList>
    </citation>
    <scope>NUCLEOTIDE SEQUENCE [LARGE SCALE GENOMIC DNA]</scope>
    <source>
        <strain evidence="2 3">L-25-5w-1</strain>
    </source>
</reference>
<dbReference type="GO" id="GO:0016020">
    <property type="term" value="C:membrane"/>
    <property type="evidence" value="ECO:0007669"/>
    <property type="project" value="InterPro"/>
</dbReference>
<dbReference type="OrthoDB" id="6758483at2"/>
<dbReference type="InterPro" id="IPR033900">
    <property type="entry name" value="Gram_neg_porin_domain"/>
</dbReference>
<dbReference type="EMBL" id="RXMA01000031">
    <property type="protein sequence ID" value="RTR15754.1"/>
    <property type="molecule type" value="Genomic_DNA"/>
</dbReference>
<dbReference type="SUPFAM" id="SSF56935">
    <property type="entry name" value="Porins"/>
    <property type="match status" value="1"/>
</dbReference>
<dbReference type="Gene3D" id="2.40.160.10">
    <property type="entry name" value="Porin"/>
    <property type="match status" value="1"/>
</dbReference>
<evidence type="ECO:0000313" key="3">
    <source>
        <dbReference type="Proteomes" id="UP000277007"/>
    </source>
</evidence>
<dbReference type="GO" id="GO:0015288">
    <property type="term" value="F:porin activity"/>
    <property type="evidence" value="ECO:0007669"/>
    <property type="project" value="InterPro"/>
</dbReference>
<comment type="caution">
    <text evidence="2">The sequence shown here is derived from an EMBL/GenBank/DDBJ whole genome shotgun (WGS) entry which is preliminary data.</text>
</comment>
<gene>
    <name evidence="2" type="ORF">EJ903_22455</name>
</gene>
<keyword evidence="3" id="KW-1185">Reference proteome</keyword>
<dbReference type="RefSeq" id="WP_126619672.1">
    <property type="nucleotide sequence ID" value="NZ_JBHUCY010000057.1"/>
</dbReference>
<dbReference type="Proteomes" id="UP000277007">
    <property type="component" value="Unassembled WGS sequence"/>
</dbReference>
<proteinExistence type="predicted"/>
<protein>
    <submittedName>
        <fullName evidence="2">Porin</fullName>
    </submittedName>
</protein>
<dbReference type="Pfam" id="PF13609">
    <property type="entry name" value="Porin_4"/>
    <property type="match status" value="1"/>
</dbReference>
<feature type="domain" description="Porin" evidence="1">
    <location>
        <begin position="14"/>
        <end position="369"/>
    </location>
</feature>